<proteinExistence type="predicted"/>
<dbReference type="EMBL" id="BAABAT010000032">
    <property type="protein sequence ID" value="GAA4258648.1"/>
    <property type="molecule type" value="Genomic_DNA"/>
</dbReference>
<sequence>MTQPPYGSPNPYGQQDPYGQQPSPYGQPVPYQQSDPYGQPALPPPMSAPPASSPPASGQPYSTAYQMPPVSGVPTSGGYDPYGQAAYAQQAGYGQPVGYPMAVAAAYDPLTGQPYSDKSKLVAGLLQLLPGLFVIGGIGRLYAGNIALGVTQLVLSIVIGWVAFICGFFLLFPFLISGGLWLWFVIDGVMMLAGRPVDGQGRPLRPN</sequence>
<accession>A0ABP8DKZ6</accession>
<comment type="caution">
    <text evidence="3">The sequence shown here is derived from an EMBL/GenBank/DDBJ whole genome shotgun (WGS) entry which is preliminary data.</text>
</comment>
<gene>
    <name evidence="3" type="ORF">GCM10022255_080130</name>
</gene>
<keyword evidence="4" id="KW-1185">Reference proteome</keyword>
<dbReference type="RefSeq" id="WP_345135596.1">
    <property type="nucleotide sequence ID" value="NZ_BAABAT010000032.1"/>
</dbReference>
<keyword evidence="2" id="KW-1133">Transmembrane helix</keyword>
<name>A0ABP8DKZ6_9ACTN</name>
<feature type="compositionally biased region" description="Pro residues" evidence="1">
    <location>
        <begin position="41"/>
        <end position="53"/>
    </location>
</feature>
<keyword evidence="2" id="KW-0812">Transmembrane</keyword>
<reference evidence="4" key="1">
    <citation type="journal article" date="2019" name="Int. J. Syst. Evol. Microbiol.">
        <title>The Global Catalogue of Microorganisms (GCM) 10K type strain sequencing project: providing services to taxonomists for standard genome sequencing and annotation.</title>
        <authorList>
            <consortium name="The Broad Institute Genomics Platform"/>
            <consortium name="The Broad Institute Genome Sequencing Center for Infectious Disease"/>
            <person name="Wu L."/>
            <person name="Ma J."/>
        </authorList>
    </citation>
    <scope>NUCLEOTIDE SEQUENCE [LARGE SCALE GENOMIC DNA]</scope>
    <source>
        <strain evidence="4">JCM 17441</strain>
    </source>
</reference>
<dbReference type="Proteomes" id="UP001500620">
    <property type="component" value="Unassembled WGS sequence"/>
</dbReference>
<evidence type="ECO:0000256" key="1">
    <source>
        <dbReference type="SAM" id="MobiDB-lite"/>
    </source>
</evidence>
<evidence type="ECO:0000313" key="3">
    <source>
        <dbReference type="EMBL" id="GAA4258648.1"/>
    </source>
</evidence>
<feature type="compositionally biased region" description="Low complexity" evidence="1">
    <location>
        <begin position="9"/>
        <end position="33"/>
    </location>
</feature>
<evidence type="ECO:0000256" key="2">
    <source>
        <dbReference type="SAM" id="Phobius"/>
    </source>
</evidence>
<protein>
    <recommendedName>
        <fullName evidence="5">TM2 domain-containing protein</fullName>
    </recommendedName>
</protein>
<evidence type="ECO:0000313" key="4">
    <source>
        <dbReference type="Proteomes" id="UP001500620"/>
    </source>
</evidence>
<feature type="transmembrane region" description="Helical" evidence="2">
    <location>
        <begin position="154"/>
        <end position="186"/>
    </location>
</feature>
<organism evidence="3 4">
    <name type="scientific">Dactylosporangium darangshiense</name>
    <dbReference type="NCBI Taxonomy" id="579108"/>
    <lineage>
        <taxon>Bacteria</taxon>
        <taxon>Bacillati</taxon>
        <taxon>Actinomycetota</taxon>
        <taxon>Actinomycetes</taxon>
        <taxon>Micromonosporales</taxon>
        <taxon>Micromonosporaceae</taxon>
        <taxon>Dactylosporangium</taxon>
    </lineage>
</organism>
<keyword evidence="2" id="KW-0472">Membrane</keyword>
<feature type="transmembrane region" description="Helical" evidence="2">
    <location>
        <begin position="121"/>
        <end position="142"/>
    </location>
</feature>
<feature type="region of interest" description="Disordered" evidence="1">
    <location>
        <begin position="1"/>
        <end position="67"/>
    </location>
</feature>
<evidence type="ECO:0008006" key="5">
    <source>
        <dbReference type="Google" id="ProtNLM"/>
    </source>
</evidence>